<evidence type="ECO:0000313" key="12">
    <source>
        <dbReference type="Proteomes" id="UP000030781"/>
    </source>
</evidence>
<dbReference type="InterPro" id="IPR036903">
    <property type="entry name" value="Nup98_auto-Pept-S59_dom_sf"/>
</dbReference>
<organism evidence="11 12">
    <name type="scientific">Entamoeba histolytica HM-1:IMSS-B</name>
    <dbReference type="NCBI Taxonomy" id="885319"/>
    <lineage>
        <taxon>Eukaryota</taxon>
        <taxon>Amoebozoa</taxon>
        <taxon>Evosea</taxon>
        <taxon>Archamoebae</taxon>
        <taxon>Mastigamoebida</taxon>
        <taxon>Entamoebidae</taxon>
        <taxon>Entamoeba</taxon>
    </lineage>
</organism>
<dbReference type="GO" id="GO:0008139">
    <property type="term" value="F:nuclear localization sequence binding"/>
    <property type="evidence" value="ECO:0007669"/>
    <property type="project" value="TreeGrafter"/>
</dbReference>
<dbReference type="Gene3D" id="3.30.1610.10">
    <property type="entry name" value="Peptidase S59, nucleoporin"/>
    <property type="match status" value="1"/>
</dbReference>
<evidence type="ECO:0000256" key="9">
    <source>
        <dbReference type="SAM" id="MobiDB-lite"/>
    </source>
</evidence>
<evidence type="ECO:0000256" key="5">
    <source>
        <dbReference type="ARBA" id="ARBA00022927"/>
    </source>
</evidence>
<gene>
    <name evidence="11" type="ORF">EHI8A_243440</name>
</gene>
<dbReference type="VEuPathDB" id="AmoebaDB:EHI8A_243440"/>
<keyword evidence="3" id="KW-0813">Transport</keyword>
<name>M3TC97_ENTH1</name>
<feature type="region of interest" description="Disordered" evidence="9">
    <location>
        <begin position="48"/>
        <end position="74"/>
    </location>
</feature>
<dbReference type="InterPro" id="IPR007230">
    <property type="entry name" value="Nup98_auto-Pept-S59_dom"/>
</dbReference>
<dbReference type="Pfam" id="PF04096">
    <property type="entry name" value="Nucleoporin2"/>
    <property type="match status" value="1"/>
</dbReference>
<reference evidence="11 12" key="1">
    <citation type="submission" date="2013-01" db="EMBL/GenBank/DDBJ databases">
        <authorList>
            <person name="Hannick L."/>
            <person name="Zafar N."/>
            <person name="Lorenzi H."/>
            <person name="Ali I.A."/>
            <person name="Petri W.P."/>
            <person name="Caler E."/>
        </authorList>
    </citation>
    <scope>NUCLEOTIDE SEQUENCE [LARGE SCALE GENOMIC DNA]</scope>
    <source>
        <strain evidence="12">HM3:IMSS-B</strain>
    </source>
</reference>
<dbReference type="PANTHER" id="PTHR23198">
    <property type="entry name" value="NUCLEOPORIN"/>
    <property type="match status" value="1"/>
</dbReference>
<dbReference type="GO" id="GO:0000973">
    <property type="term" value="P:post-transcriptional tethering of RNA polymerase II gene DNA at nuclear periphery"/>
    <property type="evidence" value="ECO:0007669"/>
    <property type="project" value="TreeGrafter"/>
</dbReference>
<evidence type="ECO:0000259" key="10">
    <source>
        <dbReference type="PROSITE" id="PS51434"/>
    </source>
</evidence>
<dbReference type="GO" id="GO:0034398">
    <property type="term" value="P:telomere tethering at nuclear periphery"/>
    <property type="evidence" value="ECO:0007669"/>
    <property type="project" value="TreeGrafter"/>
</dbReference>
<dbReference type="GO" id="GO:0006405">
    <property type="term" value="P:RNA export from nucleus"/>
    <property type="evidence" value="ECO:0007669"/>
    <property type="project" value="TreeGrafter"/>
</dbReference>
<evidence type="ECO:0000256" key="4">
    <source>
        <dbReference type="ARBA" id="ARBA00022816"/>
    </source>
</evidence>
<dbReference type="InterPro" id="IPR037665">
    <property type="entry name" value="Nucleoporin_S59-like"/>
</dbReference>
<proteinExistence type="inferred from homology"/>
<dbReference type="GO" id="GO:0017056">
    <property type="term" value="F:structural constituent of nuclear pore"/>
    <property type="evidence" value="ECO:0007669"/>
    <property type="project" value="InterPro"/>
</dbReference>
<keyword evidence="5" id="KW-0653">Protein transport</keyword>
<evidence type="ECO:0000256" key="3">
    <source>
        <dbReference type="ARBA" id="ARBA00022448"/>
    </source>
</evidence>
<evidence type="ECO:0000256" key="2">
    <source>
        <dbReference type="ARBA" id="ARBA00008926"/>
    </source>
</evidence>
<dbReference type="GO" id="GO:0003723">
    <property type="term" value="F:RNA binding"/>
    <property type="evidence" value="ECO:0007669"/>
    <property type="project" value="TreeGrafter"/>
</dbReference>
<evidence type="ECO:0000256" key="1">
    <source>
        <dbReference type="ARBA" id="ARBA00004567"/>
    </source>
</evidence>
<comment type="subcellular location">
    <subcellularLocation>
        <location evidence="1">Nucleus</location>
        <location evidence="1">Nuclear pore complex</location>
    </subcellularLocation>
</comment>
<protein>
    <submittedName>
        <fullName evidence="11">Nucleoporin autopeptidase, putative</fullName>
    </submittedName>
</protein>
<dbReference type="Proteomes" id="UP000030781">
    <property type="component" value="Unassembled WGS sequence"/>
</dbReference>
<feature type="region of interest" description="Disordered" evidence="9">
    <location>
        <begin position="1"/>
        <end position="28"/>
    </location>
</feature>
<feature type="compositionally biased region" description="Basic and acidic residues" evidence="9">
    <location>
        <begin position="49"/>
        <end position="60"/>
    </location>
</feature>
<dbReference type="AlphaFoldDB" id="M3TC97"/>
<keyword evidence="6" id="KW-0811">Translocation</keyword>
<evidence type="ECO:0000313" key="11">
    <source>
        <dbReference type="EMBL" id="EMH72853.1"/>
    </source>
</evidence>
<evidence type="ECO:0000256" key="7">
    <source>
        <dbReference type="ARBA" id="ARBA00023132"/>
    </source>
</evidence>
<keyword evidence="8" id="KW-0539">Nucleus</keyword>
<dbReference type="EMBL" id="KB611443">
    <property type="protein sequence ID" value="EMH72853.1"/>
    <property type="molecule type" value="Genomic_DNA"/>
</dbReference>
<dbReference type="GO" id="GO:0051028">
    <property type="term" value="P:mRNA transport"/>
    <property type="evidence" value="ECO:0007669"/>
    <property type="project" value="UniProtKB-KW"/>
</dbReference>
<keyword evidence="4" id="KW-0509">mRNA transport</keyword>
<feature type="domain" description="Peptidase S59" evidence="10">
    <location>
        <begin position="88"/>
        <end position="213"/>
    </location>
</feature>
<dbReference type="GO" id="GO:0044614">
    <property type="term" value="C:nuclear pore cytoplasmic filaments"/>
    <property type="evidence" value="ECO:0007669"/>
    <property type="project" value="TreeGrafter"/>
</dbReference>
<keyword evidence="7" id="KW-0906">Nuclear pore complex</keyword>
<dbReference type="PROSITE" id="PS51434">
    <property type="entry name" value="NUP_C"/>
    <property type="match status" value="1"/>
</dbReference>
<accession>M3TC97</accession>
<sequence length="213" mass="24676">MAQKQLNEKQKKEDKEKKEKTKVKHPEVHKKIVVMMYQSLIRDLNMTNEENKNTKEEDNKSNTNESTQPVEMRKSSIPIFSKAPVMNKSGYFMVPSISELRELEEDKLNNIKSLTIGKSNIGKIEWKDVDVRNINFDINVIINEKNIEVYPDGTLKPAEGEKLNKPATITYFGGLNEMGDKELDSFVKKHYPYVTSYTRDDSTKEVTIEVDHF</sequence>
<evidence type="ECO:0000256" key="8">
    <source>
        <dbReference type="ARBA" id="ARBA00023242"/>
    </source>
</evidence>
<comment type="similarity">
    <text evidence="2">Belongs to the nucleoporin GLFG family.</text>
</comment>
<dbReference type="PANTHER" id="PTHR23198:SF6">
    <property type="entry name" value="NUCLEAR PORE COMPLEX PROTEIN NUP98-NUP96"/>
    <property type="match status" value="1"/>
</dbReference>
<dbReference type="GO" id="GO:0006606">
    <property type="term" value="P:protein import into nucleus"/>
    <property type="evidence" value="ECO:0007669"/>
    <property type="project" value="TreeGrafter"/>
</dbReference>
<evidence type="ECO:0000256" key="6">
    <source>
        <dbReference type="ARBA" id="ARBA00023010"/>
    </source>
</evidence>
<dbReference type="SUPFAM" id="SSF82215">
    <property type="entry name" value="C-terminal autoproteolytic domain of nucleoporin nup98"/>
    <property type="match status" value="1"/>
</dbReference>
<dbReference type="OrthoDB" id="31011at2759"/>